<dbReference type="EMBL" id="JAVRRF010000028">
    <property type="protein sequence ID" value="KAK5052783.1"/>
    <property type="molecule type" value="Genomic_DNA"/>
</dbReference>
<keyword evidence="2 5" id="KW-0812">Transmembrane</keyword>
<evidence type="ECO:0000256" key="1">
    <source>
        <dbReference type="ARBA" id="ARBA00004141"/>
    </source>
</evidence>
<protein>
    <recommendedName>
        <fullName evidence="8">Major facilitator superfamily (MFS) profile domain-containing protein</fullName>
    </recommendedName>
</protein>
<feature type="transmembrane region" description="Helical" evidence="5">
    <location>
        <begin position="121"/>
        <end position="138"/>
    </location>
</feature>
<evidence type="ECO:0000256" key="4">
    <source>
        <dbReference type="ARBA" id="ARBA00023136"/>
    </source>
</evidence>
<proteinExistence type="predicted"/>
<evidence type="ECO:0000256" key="3">
    <source>
        <dbReference type="ARBA" id="ARBA00022989"/>
    </source>
</evidence>
<dbReference type="Proteomes" id="UP001345691">
    <property type="component" value="Unassembled WGS sequence"/>
</dbReference>
<dbReference type="Gene3D" id="1.20.1250.20">
    <property type="entry name" value="MFS general substrate transporter like domains"/>
    <property type="match status" value="1"/>
</dbReference>
<dbReference type="InterPro" id="IPR050360">
    <property type="entry name" value="MFS_Sugar_Transporters"/>
</dbReference>
<evidence type="ECO:0000256" key="5">
    <source>
        <dbReference type="SAM" id="Phobius"/>
    </source>
</evidence>
<gene>
    <name evidence="6" type="ORF">LTR69_009609</name>
</gene>
<keyword evidence="3 5" id="KW-1133">Transmembrane helix</keyword>
<keyword evidence="7" id="KW-1185">Reference proteome</keyword>
<dbReference type="PANTHER" id="PTHR48022">
    <property type="entry name" value="PLASTIDIC GLUCOSE TRANSPORTER 4"/>
    <property type="match status" value="1"/>
</dbReference>
<dbReference type="Pfam" id="PF00083">
    <property type="entry name" value="Sugar_tr"/>
    <property type="match status" value="1"/>
</dbReference>
<evidence type="ECO:0000313" key="7">
    <source>
        <dbReference type="Proteomes" id="UP001345691"/>
    </source>
</evidence>
<reference evidence="6 7" key="1">
    <citation type="submission" date="2023-08" db="EMBL/GenBank/DDBJ databases">
        <title>Black Yeasts Isolated from many extreme environments.</title>
        <authorList>
            <person name="Coleine C."/>
            <person name="Stajich J.E."/>
            <person name="Selbmann L."/>
        </authorList>
    </citation>
    <scope>NUCLEOTIDE SEQUENCE [LARGE SCALE GENOMIC DNA]</scope>
    <source>
        <strain evidence="6 7">CCFEE 6328</strain>
    </source>
</reference>
<organism evidence="6 7">
    <name type="scientific">Exophiala sideris</name>
    <dbReference type="NCBI Taxonomy" id="1016849"/>
    <lineage>
        <taxon>Eukaryota</taxon>
        <taxon>Fungi</taxon>
        <taxon>Dikarya</taxon>
        <taxon>Ascomycota</taxon>
        <taxon>Pezizomycotina</taxon>
        <taxon>Eurotiomycetes</taxon>
        <taxon>Chaetothyriomycetidae</taxon>
        <taxon>Chaetothyriales</taxon>
        <taxon>Herpotrichiellaceae</taxon>
        <taxon>Exophiala</taxon>
    </lineage>
</organism>
<dbReference type="InterPro" id="IPR005828">
    <property type="entry name" value="MFS_sugar_transport-like"/>
</dbReference>
<comment type="subcellular location">
    <subcellularLocation>
        <location evidence="1">Membrane</location>
        <topology evidence="1">Multi-pass membrane protein</topology>
    </subcellularLocation>
</comment>
<accession>A0ABR0IZY9</accession>
<evidence type="ECO:0000256" key="2">
    <source>
        <dbReference type="ARBA" id="ARBA00022692"/>
    </source>
</evidence>
<feature type="transmembrane region" description="Helical" evidence="5">
    <location>
        <begin position="244"/>
        <end position="264"/>
    </location>
</feature>
<keyword evidence="4 5" id="KW-0472">Membrane</keyword>
<feature type="transmembrane region" description="Helical" evidence="5">
    <location>
        <begin position="36"/>
        <end position="60"/>
    </location>
</feature>
<dbReference type="SUPFAM" id="SSF103473">
    <property type="entry name" value="MFS general substrate transporter"/>
    <property type="match status" value="1"/>
</dbReference>
<name>A0ABR0IZY9_9EURO</name>
<dbReference type="InterPro" id="IPR036259">
    <property type="entry name" value="MFS_trans_sf"/>
</dbReference>
<evidence type="ECO:0000313" key="6">
    <source>
        <dbReference type="EMBL" id="KAK5052783.1"/>
    </source>
</evidence>
<dbReference type="PANTHER" id="PTHR48022:SF10">
    <property type="entry name" value="MAJOR FACILITATOR SUPERFAMILY (MFS) PROFILE DOMAIN-CONTAINING PROTEIN"/>
    <property type="match status" value="1"/>
</dbReference>
<comment type="caution">
    <text evidence="6">The sequence shown here is derived from an EMBL/GenBank/DDBJ whole genome shotgun (WGS) entry which is preliminary data.</text>
</comment>
<evidence type="ECO:0008006" key="8">
    <source>
        <dbReference type="Google" id="ProtNLM"/>
    </source>
</evidence>
<sequence>MADHAEMQFVDREDLDRVPTADLGITRASWWDNKKMISITIFIYLASLSYSIDTGIINGFQAMPGFLMVFGYPDPALPIGFGITTKIQQHFRLNCWRSPRRSFHYCYTATILNRNAYRIPLAVKFVGPVLLFIGPLFLPEPPHYLCFRNRHEQAYRAPRQLRDASYSDLKVEEELAEVKYAIAMDLQSAEGVRFWHIFRRKNLCRTLTSVATASFNTTDGSHFILQYGVYFFILSGDTHAFRDIVILLTLGLFGTLLTLPWLVWQVPNPHVWLRLFHVRSLHVRPGGWRQHP</sequence>